<proteinExistence type="predicted"/>
<evidence type="ECO:0008006" key="4">
    <source>
        <dbReference type="Google" id="ProtNLM"/>
    </source>
</evidence>
<dbReference type="Proteomes" id="UP000008332">
    <property type="component" value="Chromosome"/>
</dbReference>
<name>Q21UN4_ALBFT</name>
<organism evidence="2 3">
    <name type="scientific">Albidiferax ferrireducens (strain ATCC BAA-621 / DSM 15236 / T118)</name>
    <name type="common">Rhodoferax ferrireducens</name>
    <dbReference type="NCBI Taxonomy" id="338969"/>
    <lineage>
        <taxon>Bacteria</taxon>
        <taxon>Pseudomonadati</taxon>
        <taxon>Pseudomonadota</taxon>
        <taxon>Betaproteobacteria</taxon>
        <taxon>Burkholderiales</taxon>
        <taxon>Comamonadaceae</taxon>
        <taxon>Rhodoferax</taxon>
    </lineage>
</organism>
<dbReference type="Pfam" id="PF11925">
    <property type="entry name" value="DUF3443"/>
    <property type="match status" value="1"/>
</dbReference>
<dbReference type="eggNOG" id="ENOG502Z86S">
    <property type="taxonomic scope" value="Bacteria"/>
</dbReference>
<feature type="chain" id="PRO_5004200681" description="DUF3443 domain-containing protein" evidence="1">
    <location>
        <begin position="23"/>
        <end position="432"/>
    </location>
</feature>
<keyword evidence="1" id="KW-0732">Signal</keyword>
<dbReference type="PROSITE" id="PS51257">
    <property type="entry name" value="PROKAR_LIPOPROTEIN"/>
    <property type="match status" value="1"/>
</dbReference>
<dbReference type="AlphaFoldDB" id="Q21UN4"/>
<accession>Q21UN4</accession>
<dbReference type="KEGG" id="rfr:Rfer_2807"/>
<dbReference type="STRING" id="338969.Rfer_2807"/>
<reference evidence="3" key="1">
    <citation type="submission" date="2006-02" db="EMBL/GenBank/DDBJ databases">
        <title>Complete sequence of chromosome of Rhodoferax ferrireducens DSM 15236.</title>
        <authorList>
            <person name="Copeland A."/>
            <person name="Lucas S."/>
            <person name="Lapidus A."/>
            <person name="Barry K."/>
            <person name="Detter J.C."/>
            <person name="Glavina del Rio T."/>
            <person name="Hammon N."/>
            <person name="Israni S."/>
            <person name="Pitluck S."/>
            <person name="Brettin T."/>
            <person name="Bruce D."/>
            <person name="Han C."/>
            <person name="Tapia R."/>
            <person name="Gilna P."/>
            <person name="Kiss H."/>
            <person name="Schmutz J."/>
            <person name="Larimer F."/>
            <person name="Land M."/>
            <person name="Kyrpides N."/>
            <person name="Ivanova N."/>
            <person name="Richardson P."/>
        </authorList>
    </citation>
    <scope>NUCLEOTIDE SEQUENCE [LARGE SCALE GENOMIC DNA]</scope>
    <source>
        <strain evidence="3">ATCC BAA-621 / DSM 15236 / T118</strain>
    </source>
</reference>
<sequence length="432" mass="43786">MYCNKFLNRVLALALVATLVTACGGGGGGSTPAPSAPAVPTAPEVPSAPVVPTVPEAANVSKVTVDAGPSGTGYNVNRLYTTVTVCSPGSTTQCQTIDHVLVDTGSFGVRLLSSAMDTTLNLKRSTGASGLPLLNCAQFVDLSFAWGPVVKADVVLGGKTAASVPIQVIADPSFNSLAAVCSSGTAITNATILGANGILGIGLFKEDCGARCNNIVNNGSYYTCTTASCTGAKASLAQQVKNPVPLFASDNNGVLIDLPGASSAGAPNLSGSLIFGIGTQSNNQWTSGAVLTTDAVGYVTTLLAGQNLPNNFTNSFIDSGSNGLFFDSTTITKCGPSGAGFYCPTPPVNLSATLLGANGVITPEILFSIDKATDLFTGGVNHVLPTLAGDIGDIPGHPSTFDWGLPFFYGRRVFFGIEGQASTLGTGPFYAF</sequence>
<dbReference type="HOGENOM" id="CLU_036877_1_0_4"/>
<gene>
    <name evidence="2" type="ordered locus">Rfer_2807</name>
</gene>
<keyword evidence="3" id="KW-1185">Reference proteome</keyword>
<dbReference type="InterPro" id="IPR021847">
    <property type="entry name" value="DUF3443"/>
</dbReference>
<dbReference type="OrthoDB" id="5289858at2"/>
<evidence type="ECO:0000313" key="3">
    <source>
        <dbReference type="Proteomes" id="UP000008332"/>
    </source>
</evidence>
<evidence type="ECO:0000313" key="2">
    <source>
        <dbReference type="EMBL" id="ABD70519.1"/>
    </source>
</evidence>
<protein>
    <recommendedName>
        <fullName evidence="4">DUF3443 domain-containing protein</fullName>
    </recommendedName>
</protein>
<evidence type="ECO:0000256" key="1">
    <source>
        <dbReference type="SAM" id="SignalP"/>
    </source>
</evidence>
<dbReference type="EMBL" id="CP000267">
    <property type="protein sequence ID" value="ABD70519.1"/>
    <property type="molecule type" value="Genomic_DNA"/>
</dbReference>
<feature type="signal peptide" evidence="1">
    <location>
        <begin position="1"/>
        <end position="22"/>
    </location>
</feature>